<evidence type="ECO:0000256" key="1">
    <source>
        <dbReference type="SAM" id="SignalP"/>
    </source>
</evidence>
<feature type="signal peptide" evidence="1">
    <location>
        <begin position="1"/>
        <end position="22"/>
    </location>
</feature>
<dbReference type="RefSeq" id="WP_101539397.1">
    <property type="nucleotide sequence ID" value="NZ_PKGS01000001.1"/>
</dbReference>
<accession>A0A2I1MAT1</accession>
<reference evidence="2 3" key="1">
    <citation type="submission" date="2017-12" db="EMBL/GenBank/DDBJ databases">
        <title>Phylogenetic diversity of female urinary microbiome.</title>
        <authorList>
            <person name="Thomas-White K."/>
            <person name="Wolfe A.J."/>
        </authorList>
    </citation>
    <scope>NUCLEOTIDE SEQUENCE [LARGE SCALE GENOMIC DNA]</scope>
    <source>
        <strain evidence="2 3">UMB0119</strain>
    </source>
</reference>
<evidence type="ECO:0000313" key="3">
    <source>
        <dbReference type="Proteomes" id="UP000234335"/>
    </source>
</evidence>
<dbReference type="Proteomes" id="UP000234335">
    <property type="component" value="Unassembled WGS sequence"/>
</dbReference>
<name>A0A2I1MAT1_9FIRM</name>
<comment type="caution">
    <text evidence="2">The sequence shown here is derived from an EMBL/GenBank/DDBJ whole genome shotgun (WGS) entry which is preliminary data.</text>
</comment>
<feature type="chain" id="PRO_5014155834" evidence="1">
    <location>
        <begin position="23"/>
        <end position="327"/>
    </location>
</feature>
<gene>
    <name evidence="2" type="ORF">CYJ34_00540</name>
</gene>
<sequence length="327" mass="35952">MKKRLLVLLCAFSILLPSVAFAKSADPNKNDVVYGAALSEEQINQMNETFGVGKNDENLNYTKASGSDLQKYLGYYTDDSNMISSVYIKKLPENSGIKVNIVTPANITSITQGQYTNAAITAGISDADIYVASPKPVTGESALVGVYVAMELSGENVDPNRAKVAQDELETVNEIAEENKNNSDFDPSDLDKVVIEVKQKLADHKEETGEAADANQINIYIQDALKDFNLENILSDNNINILINYFDKYQNSSAIDSEEVRENLMKFGNELANNAGKFYNDNKDSIDSIAKEAQDSGLLDSLLNFFRQIGNSFIRIFGSSNDSNDNN</sequence>
<dbReference type="InterPro" id="IPR009343">
    <property type="entry name" value="DUF1002"/>
</dbReference>
<organism evidence="2 3">
    <name type="scientific">Anaerococcus octavius</name>
    <dbReference type="NCBI Taxonomy" id="54007"/>
    <lineage>
        <taxon>Bacteria</taxon>
        <taxon>Bacillati</taxon>
        <taxon>Bacillota</taxon>
        <taxon>Tissierellia</taxon>
        <taxon>Tissierellales</taxon>
        <taxon>Peptoniphilaceae</taxon>
        <taxon>Anaerococcus</taxon>
    </lineage>
</organism>
<keyword evidence="1" id="KW-0732">Signal</keyword>
<protein>
    <submittedName>
        <fullName evidence="2">DUF1002 domain-containing protein</fullName>
    </submittedName>
</protein>
<dbReference type="AlphaFoldDB" id="A0A2I1MAT1"/>
<evidence type="ECO:0000313" key="2">
    <source>
        <dbReference type="EMBL" id="PKZ17228.1"/>
    </source>
</evidence>
<dbReference type="EMBL" id="PKGS01000001">
    <property type="protein sequence ID" value="PKZ17228.1"/>
    <property type="molecule type" value="Genomic_DNA"/>
</dbReference>
<proteinExistence type="predicted"/>
<keyword evidence="3" id="KW-1185">Reference proteome</keyword>
<dbReference type="Pfam" id="PF06207">
    <property type="entry name" value="DUF1002"/>
    <property type="match status" value="1"/>
</dbReference>